<keyword evidence="2" id="KW-0067">ATP-binding</keyword>
<sequence length="286" mass="28881">MVRVGPRRTVAGPAVRPAASPGLIGRAIEAMRAGPARVARERSWSAIAGRRPIGSPVVAFVAGKGGVGTTSAAAGLALTTAAFWPGEVALADARTGTASLGLRIGGLSAPDATAFAAGVVEPLRTAGVSIVDGASWDTPLARPTLARLIADLREDHVFTVLDVGDDAGDTGHSALARADRVVVVTTPEPDAVAAAERTLDRLGGIDPSRADTAIVAVTGAGRLGRRAGHRHAVPRNAAHVVRLPWDPGLSGGAGLELDRLRRATRAAFLELAAAIGDESATVEGGA</sequence>
<evidence type="ECO:0000256" key="2">
    <source>
        <dbReference type="ARBA" id="ARBA00022840"/>
    </source>
</evidence>
<gene>
    <name evidence="3" type="ORF">Drose_24855</name>
</gene>
<evidence type="ECO:0000313" key="3">
    <source>
        <dbReference type="EMBL" id="UWZ34447.1"/>
    </source>
</evidence>
<dbReference type="Proteomes" id="UP001058271">
    <property type="component" value="Chromosome"/>
</dbReference>
<dbReference type="RefSeq" id="WP_260723765.1">
    <property type="nucleotide sequence ID" value="NZ_CP073721.1"/>
</dbReference>
<dbReference type="InterPro" id="IPR027417">
    <property type="entry name" value="P-loop_NTPase"/>
</dbReference>
<keyword evidence="1" id="KW-0547">Nucleotide-binding</keyword>
<reference evidence="3" key="1">
    <citation type="submission" date="2021-04" db="EMBL/GenBank/DDBJ databases">
        <title>Biosynthetic gene clusters of Dactylosporangioum roseum.</title>
        <authorList>
            <person name="Hartkoorn R.C."/>
            <person name="Beaudoing E."/>
            <person name="Hot D."/>
            <person name="Moureu S."/>
        </authorList>
    </citation>
    <scope>NUCLEOTIDE SEQUENCE</scope>
    <source>
        <strain evidence="3">NRRL B-16295</strain>
    </source>
</reference>
<keyword evidence="4" id="KW-1185">Reference proteome</keyword>
<evidence type="ECO:0000313" key="4">
    <source>
        <dbReference type="Proteomes" id="UP001058271"/>
    </source>
</evidence>
<dbReference type="Gene3D" id="3.40.50.300">
    <property type="entry name" value="P-loop containing nucleotide triphosphate hydrolases"/>
    <property type="match status" value="1"/>
</dbReference>
<dbReference type="InterPro" id="IPR050625">
    <property type="entry name" value="ParA/MinD_ATPase"/>
</dbReference>
<dbReference type="PANTHER" id="PTHR43384:SF6">
    <property type="entry name" value="SEPTUM SITE-DETERMINING PROTEIN MIND HOMOLOG, CHLOROPLASTIC"/>
    <property type="match status" value="1"/>
</dbReference>
<dbReference type="SUPFAM" id="SSF52540">
    <property type="entry name" value="P-loop containing nucleoside triphosphate hydrolases"/>
    <property type="match status" value="1"/>
</dbReference>
<evidence type="ECO:0008006" key="5">
    <source>
        <dbReference type="Google" id="ProtNLM"/>
    </source>
</evidence>
<organism evidence="3 4">
    <name type="scientific">Dactylosporangium roseum</name>
    <dbReference type="NCBI Taxonomy" id="47989"/>
    <lineage>
        <taxon>Bacteria</taxon>
        <taxon>Bacillati</taxon>
        <taxon>Actinomycetota</taxon>
        <taxon>Actinomycetes</taxon>
        <taxon>Micromonosporales</taxon>
        <taxon>Micromonosporaceae</taxon>
        <taxon>Dactylosporangium</taxon>
    </lineage>
</organism>
<dbReference type="EMBL" id="CP073721">
    <property type="protein sequence ID" value="UWZ34447.1"/>
    <property type="molecule type" value="Genomic_DNA"/>
</dbReference>
<proteinExistence type="predicted"/>
<name>A0ABY5YYY2_9ACTN</name>
<dbReference type="PANTHER" id="PTHR43384">
    <property type="entry name" value="SEPTUM SITE-DETERMINING PROTEIN MIND HOMOLOG, CHLOROPLASTIC-RELATED"/>
    <property type="match status" value="1"/>
</dbReference>
<accession>A0ABY5YYY2</accession>
<protein>
    <recommendedName>
        <fullName evidence="5">MinD-like ATPase involved in chromosome partitioning or flagellar assembly</fullName>
    </recommendedName>
</protein>
<evidence type="ECO:0000256" key="1">
    <source>
        <dbReference type="ARBA" id="ARBA00022741"/>
    </source>
</evidence>